<dbReference type="GO" id="GO:0016798">
    <property type="term" value="F:hydrolase activity, acting on glycosyl bonds"/>
    <property type="evidence" value="ECO:0007669"/>
    <property type="project" value="UniProtKB-KW"/>
</dbReference>
<keyword evidence="3" id="KW-1185">Reference proteome</keyword>
<name>A0ABW5IKP5_9BACT</name>
<organism evidence="2 3">
    <name type="scientific">Pontibacter locisalis</name>
    <dbReference type="NCBI Taxonomy" id="1719035"/>
    <lineage>
        <taxon>Bacteria</taxon>
        <taxon>Pseudomonadati</taxon>
        <taxon>Bacteroidota</taxon>
        <taxon>Cytophagia</taxon>
        <taxon>Cytophagales</taxon>
        <taxon>Hymenobacteraceae</taxon>
        <taxon>Pontibacter</taxon>
    </lineage>
</organism>
<reference evidence="3" key="1">
    <citation type="journal article" date="2019" name="Int. J. Syst. Evol. Microbiol.">
        <title>The Global Catalogue of Microorganisms (GCM) 10K type strain sequencing project: providing services to taxonomists for standard genome sequencing and annotation.</title>
        <authorList>
            <consortium name="The Broad Institute Genomics Platform"/>
            <consortium name="The Broad Institute Genome Sequencing Center for Infectious Disease"/>
            <person name="Wu L."/>
            <person name="Ma J."/>
        </authorList>
    </citation>
    <scope>NUCLEOTIDE SEQUENCE [LARGE SCALE GENOMIC DNA]</scope>
    <source>
        <strain evidence="3">KCTC 42498</strain>
    </source>
</reference>
<sequence>MIKIGVLTSSRSDFGVYLPLLNRMKADEEISFSIIAFGTHISKFHGNTVDEILEQGFEVQYKLPTLLTDDSEEGISSSTALCALKFSSFWATYKDRFDFVFCLGDRFEMFAAVSAGVPFGIKFVHFCGGDVSLGAIDNVYRDCLTRFSSIHFPTTTTCAERVNKLKNEDEPVKAVGLLSLDDIDNLELLTLEEFKDKWGIDLAIPSILVTFHPETIGSEKNIKYSQVIYETLLELGEDYQLIVTMPNADTEGYLFREIFYQIKSLLPEKVILIENFGRTSYFTCMKYSRLLIGNSSSGISEAASFNKYAINIGSRQKGRETGPNTFNVDFDTAEILALAVKVLRDPVFEGENIYRKAGGVDEIIKTIKHLILNG</sequence>
<dbReference type="Gene3D" id="3.40.50.2000">
    <property type="entry name" value="Glycogen Phosphorylase B"/>
    <property type="match status" value="2"/>
</dbReference>
<proteinExistence type="predicted"/>
<evidence type="ECO:0000313" key="3">
    <source>
        <dbReference type="Proteomes" id="UP001597544"/>
    </source>
</evidence>
<comment type="caution">
    <text evidence="2">The sequence shown here is derived from an EMBL/GenBank/DDBJ whole genome shotgun (WGS) entry which is preliminary data.</text>
</comment>
<feature type="domain" description="UDP-N-acetylglucosamine 2-epimerase" evidence="1">
    <location>
        <begin position="23"/>
        <end position="367"/>
    </location>
</feature>
<dbReference type="NCBIfam" id="TIGR03568">
    <property type="entry name" value="NeuC_NnaA"/>
    <property type="match status" value="1"/>
</dbReference>
<accession>A0ABW5IKP5</accession>
<protein>
    <submittedName>
        <fullName evidence="2">UDP-N-acetylglucosamine 2-epimerase</fullName>
        <ecNumber evidence="2">3.2.1.183</ecNumber>
    </submittedName>
</protein>
<dbReference type="InterPro" id="IPR003331">
    <property type="entry name" value="UDP_GlcNAc_Epimerase_2_dom"/>
</dbReference>
<dbReference type="Pfam" id="PF02350">
    <property type="entry name" value="Epimerase_2"/>
    <property type="match status" value="1"/>
</dbReference>
<dbReference type="RefSeq" id="WP_377506441.1">
    <property type="nucleotide sequence ID" value="NZ_JBHULU010000014.1"/>
</dbReference>
<dbReference type="SUPFAM" id="SSF53756">
    <property type="entry name" value="UDP-Glycosyltransferase/glycogen phosphorylase"/>
    <property type="match status" value="1"/>
</dbReference>
<keyword evidence="2" id="KW-0326">Glycosidase</keyword>
<dbReference type="PANTHER" id="PTHR43174">
    <property type="entry name" value="UDP-N-ACETYLGLUCOSAMINE 2-EPIMERASE"/>
    <property type="match status" value="1"/>
</dbReference>
<gene>
    <name evidence="2" type="primary">neuC</name>
    <name evidence="2" type="ORF">ACFSRY_10235</name>
</gene>
<dbReference type="EC" id="3.2.1.183" evidence="2"/>
<dbReference type="PANTHER" id="PTHR43174:SF3">
    <property type="entry name" value="UDP-N-ACETYLGLUCOSAMINE 2-EPIMERASE"/>
    <property type="match status" value="1"/>
</dbReference>
<dbReference type="InterPro" id="IPR020004">
    <property type="entry name" value="UDP-GlcNAc_Epase"/>
</dbReference>
<keyword evidence="2" id="KW-0378">Hydrolase</keyword>
<dbReference type="Proteomes" id="UP001597544">
    <property type="component" value="Unassembled WGS sequence"/>
</dbReference>
<dbReference type="EMBL" id="JBHULU010000014">
    <property type="protein sequence ID" value="MFD2514244.1"/>
    <property type="molecule type" value="Genomic_DNA"/>
</dbReference>
<evidence type="ECO:0000313" key="2">
    <source>
        <dbReference type="EMBL" id="MFD2514244.1"/>
    </source>
</evidence>
<dbReference type="InterPro" id="IPR029767">
    <property type="entry name" value="WecB-like"/>
</dbReference>
<evidence type="ECO:0000259" key="1">
    <source>
        <dbReference type="Pfam" id="PF02350"/>
    </source>
</evidence>